<evidence type="ECO:0000313" key="4">
    <source>
        <dbReference type="Proteomes" id="UP000190625"/>
    </source>
</evidence>
<dbReference type="Gene3D" id="2.40.160.10">
    <property type="entry name" value="Porin"/>
    <property type="match status" value="1"/>
</dbReference>
<evidence type="ECO:0000259" key="2">
    <source>
        <dbReference type="Pfam" id="PF13609"/>
    </source>
</evidence>
<dbReference type="OrthoDB" id="2114614at2"/>
<name>A0A1T4JJD7_9FIRM</name>
<dbReference type="GO" id="GO:0016020">
    <property type="term" value="C:membrane"/>
    <property type="evidence" value="ECO:0007669"/>
    <property type="project" value="InterPro"/>
</dbReference>
<dbReference type="GO" id="GO:0015288">
    <property type="term" value="F:porin activity"/>
    <property type="evidence" value="ECO:0007669"/>
    <property type="project" value="InterPro"/>
</dbReference>
<proteinExistence type="predicted"/>
<organism evidence="3 4">
    <name type="scientific">Selenihalanaerobacter shriftii</name>
    <dbReference type="NCBI Taxonomy" id="142842"/>
    <lineage>
        <taxon>Bacteria</taxon>
        <taxon>Bacillati</taxon>
        <taxon>Bacillota</taxon>
        <taxon>Clostridia</taxon>
        <taxon>Halanaerobiales</taxon>
        <taxon>Halobacteroidaceae</taxon>
        <taxon>Selenihalanaerobacter</taxon>
    </lineage>
</organism>
<dbReference type="InterPro" id="IPR033900">
    <property type="entry name" value="Gram_neg_porin_domain"/>
</dbReference>
<dbReference type="STRING" id="142842.SAMN02745118_00021"/>
<dbReference type="Pfam" id="PF13609">
    <property type="entry name" value="Porin_4"/>
    <property type="match status" value="1"/>
</dbReference>
<sequence>MKKLSIALALVLVVALAAPAMAIEYTGGFLEVENVHNMDSSKDSGTGYDMYLTLEDQVDDQTSFYALLRVDQNFGNDDGADSNEFLRKGWVNIENVAGPLALRVGRMDEAAAGNYLYDMELKYEFARLAADLGNLSFKAGHNLDDTKSDNKTTGNDKVIFFEAKATDLGLVNGVTLNYVEDGDDYDGYSIAFNKNHDSFTADLVYGDVDVSNTSADLLDVKLATDKLFPGITASVEYADVEEEFVVGGKFQDDSVLADTNLTGKDDVEMIKPAVNFDLTDKLNVNFAYAMYEADNLVNDGHDYLDLTFAYDLTEKTLLEVEYEDNDYDDDADDNETLSTTLTAYF</sequence>
<dbReference type="RefSeq" id="WP_078808565.1">
    <property type="nucleotide sequence ID" value="NZ_FUWM01000003.1"/>
</dbReference>
<reference evidence="4" key="1">
    <citation type="submission" date="2017-02" db="EMBL/GenBank/DDBJ databases">
        <authorList>
            <person name="Varghese N."/>
            <person name="Submissions S."/>
        </authorList>
    </citation>
    <scope>NUCLEOTIDE SEQUENCE [LARGE SCALE GENOMIC DNA]</scope>
    <source>
        <strain evidence="4">ATCC BAA-73</strain>
    </source>
</reference>
<dbReference type="InterPro" id="IPR023614">
    <property type="entry name" value="Porin_dom_sf"/>
</dbReference>
<dbReference type="EMBL" id="FUWM01000003">
    <property type="protein sequence ID" value="SJZ30261.1"/>
    <property type="molecule type" value="Genomic_DNA"/>
</dbReference>
<feature type="chain" id="PRO_5012074882" evidence="1">
    <location>
        <begin position="23"/>
        <end position="345"/>
    </location>
</feature>
<protein>
    <submittedName>
        <fullName evidence="3">Porin</fullName>
    </submittedName>
</protein>
<evidence type="ECO:0000256" key="1">
    <source>
        <dbReference type="SAM" id="SignalP"/>
    </source>
</evidence>
<dbReference type="SUPFAM" id="SSF56935">
    <property type="entry name" value="Porins"/>
    <property type="match status" value="1"/>
</dbReference>
<dbReference type="AlphaFoldDB" id="A0A1T4JJD7"/>
<dbReference type="Proteomes" id="UP000190625">
    <property type="component" value="Unassembled WGS sequence"/>
</dbReference>
<keyword evidence="1" id="KW-0732">Signal</keyword>
<gene>
    <name evidence="3" type="ORF">SAMN02745118_00021</name>
</gene>
<evidence type="ECO:0000313" key="3">
    <source>
        <dbReference type="EMBL" id="SJZ30261.1"/>
    </source>
</evidence>
<keyword evidence="4" id="KW-1185">Reference proteome</keyword>
<feature type="domain" description="Porin" evidence="2">
    <location>
        <begin position="9"/>
        <end position="329"/>
    </location>
</feature>
<accession>A0A1T4JJD7</accession>
<feature type="signal peptide" evidence="1">
    <location>
        <begin position="1"/>
        <end position="22"/>
    </location>
</feature>